<keyword evidence="2" id="KW-1185">Reference proteome</keyword>
<organism evidence="1 2">
    <name type="scientific">Portunus trituberculatus</name>
    <name type="common">Swimming crab</name>
    <name type="synonym">Neptunus trituberculatus</name>
    <dbReference type="NCBI Taxonomy" id="210409"/>
    <lineage>
        <taxon>Eukaryota</taxon>
        <taxon>Metazoa</taxon>
        <taxon>Ecdysozoa</taxon>
        <taxon>Arthropoda</taxon>
        <taxon>Crustacea</taxon>
        <taxon>Multicrustacea</taxon>
        <taxon>Malacostraca</taxon>
        <taxon>Eumalacostraca</taxon>
        <taxon>Eucarida</taxon>
        <taxon>Decapoda</taxon>
        <taxon>Pleocyemata</taxon>
        <taxon>Brachyura</taxon>
        <taxon>Eubrachyura</taxon>
        <taxon>Portunoidea</taxon>
        <taxon>Portunidae</taxon>
        <taxon>Portuninae</taxon>
        <taxon>Portunus</taxon>
    </lineage>
</organism>
<dbReference type="Proteomes" id="UP000324222">
    <property type="component" value="Unassembled WGS sequence"/>
</dbReference>
<comment type="caution">
    <text evidence="1">The sequence shown here is derived from an EMBL/GenBank/DDBJ whole genome shotgun (WGS) entry which is preliminary data.</text>
</comment>
<dbReference type="AlphaFoldDB" id="A0A5B7FNL1"/>
<protein>
    <submittedName>
        <fullName evidence="1">Uncharacterized protein</fullName>
    </submittedName>
</protein>
<reference evidence="1 2" key="1">
    <citation type="submission" date="2019-05" db="EMBL/GenBank/DDBJ databases">
        <title>Another draft genome of Portunus trituberculatus and its Hox gene families provides insights of decapod evolution.</title>
        <authorList>
            <person name="Jeong J.-H."/>
            <person name="Song I."/>
            <person name="Kim S."/>
            <person name="Choi T."/>
            <person name="Kim D."/>
            <person name="Ryu S."/>
            <person name="Kim W."/>
        </authorList>
    </citation>
    <scope>NUCLEOTIDE SEQUENCE [LARGE SCALE GENOMIC DNA]</scope>
    <source>
        <tissue evidence="1">Muscle</tissue>
    </source>
</reference>
<evidence type="ECO:0000313" key="2">
    <source>
        <dbReference type="Proteomes" id="UP000324222"/>
    </source>
</evidence>
<accession>A0A5B7FNL1</accession>
<evidence type="ECO:0000313" key="1">
    <source>
        <dbReference type="EMBL" id="MPC48082.1"/>
    </source>
</evidence>
<name>A0A5B7FNL1_PORTR</name>
<dbReference type="EMBL" id="VSRR010008096">
    <property type="protein sequence ID" value="MPC48082.1"/>
    <property type="molecule type" value="Genomic_DNA"/>
</dbReference>
<sequence length="63" mass="6599">MSSIYLRSVAGHGVAGVIITLRLECMEPSGEGFDMSLALVCTPTHPLTASDSIQLARLSSPPL</sequence>
<gene>
    <name evidence="1" type="ORF">E2C01_041847</name>
</gene>
<proteinExistence type="predicted"/>